<feature type="compositionally biased region" description="Polar residues" evidence="5">
    <location>
        <begin position="424"/>
        <end position="450"/>
    </location>
</feature>
<feature type="region of interest" description="Disordered" evidence="5">
    <location>
        <begin position="274"/>
        <end position="479"/>
    </location>
</feature>
<dbReference type="InterPro" id="IPR018496">
    <property type="entry name" value="PsdUridine_synth_RsuA/RluB_CS"/>
</dbReference>
<evidence type="ECO:0000313" key="8">
    <source>
        <dbReference type="Proteomes" id="UP000595897"/>
    </source>
</evidence>
<dbReference type="Proteomes" id="UP000595897">
    <property type="component" value="Chromosome"/>
</dbReference>
<dbReference type="CDD" id="cd02554">
    <property type="entry name" value="PseudoU_synth_RluF"/>
    <property type="match status" value="1"/>
</dbReference>
<keyword evidence="3" id="KW-0694">RNA-binding</keyword>
<dbReference type="InterPro" id="IPR020094">
    <property type="entry name" value="TruA/RsuA/RluB/E/F_N"/>
</dbReference>
<dbReference type="InterPro" id="IPR002942">
    <property type="entry name" value="S4_RNA-bd"/>
</dbReference>
<evidence type="ECO:0000256" key="3">
    <source>
        <dbReference type="PROSITE-ProRule" id="PRU00182"/>
    </source>
</evidence>
<keyword evidence="2 4" id="KW-0413">Isomerase</keyword>
<feature type="compositionally biased region" description="Polar residues" evidence="5">
    <location>
        <begin position="392"/>
        <end position="402"/>
    </location>
</feature>
<dbReference type="Gene3D" id="3.30.70.1560">
    <property type="entry name" value="Alpha-L RNA-binding motif"/>
    <property type="match status" value="1"/>
</dbReference>
<dbReference type="EC" id="5.4.99.-" evidence="4"/>
<feature type="compositionally biased region" description="Basic and acidic residues" evidence="5">
    <location>
        <begin position="451"/>
        <end position="466"/>
    </location>
</feature>
<dbReference type="PROSITE" id="PS01149">
    <property type="entry name" value="PSI_RSU"/>
    <property type="match status" value="1"/>
</dbReference>
<dbReference type="InterPro" id="IPR020103">
    <property type="entry name" value="PsdUridine_synth_cat_dom_sf"/>
</dbReference>
<dbReference type="InterPro" id="IPR006145">
    <property type="entry name" value="PsdUridine_synth_RsuA/RluA"/>
</dbReference>
<dbReference type="GO" id="GO:0120159">
    <property type="term" value="F:rRNA pseudouridine synthase activity"/>
    <property type="evidence" value="ECO:0007669"/>
    <property type="project" value="UniProtKB-ARBA"/>
</dbReference>
<gene>
    <name evidence="7" type="ORF">bsdtb5_29870</name>
</gene>
<dbReference type="InterPro" id="IPR042092">
    <property type="entry name" value="PsdUridine_s_RsuA/RluB/E/F_cat"/>
</dbReference>
<proteinExistence type="inferred from homology"/>
<feature type="compositionally biased region" description="Basic and acidic residues" evidence="5">
    <location>
        <begin position="274"/>
        <end position="297"/>
    </location>
</feature>
<dbReference type="InterPro" id="IPR036986">
    <property type="entry name" value="S4_RNA-bd_sf"/>
</dbReference>
<feature type="compositionally biased region" description="Low complexity" evidence="5">
    <location>
        <begin position="376"/>
        <end position="386"/>
    </location>
</feature>
<evidence type="ECO:0000256" key="2">
    <source>
        <dbReference type="ARBA" id="ARBA00023235"/>
    </source>
</evidence>
<evidence type="ECO:0000256" key="5">
    <source>
        <dbReference type="SAM" id="MobiDB-lite"/>
    </source>
</evidence>
<dbReference type="InterPro" id="IPR050343">
    <property type="entry name" value="RsuA_PseudoU_synthase"/>
</dbReference>
<dbReference type="FunFam" id="3.30.70.1560:FF:000002">
    <property type="entry name" value="Pseudouridine synthase"/>
    <property type="match status" value="1"/>
</dbReference>
<dbReference type="GO" id="GO:0000455">
    <property type="term" value="P:enzyme-directed rRNA pseudouridine synthesis"/>
    <property type="evidence" value="ECO:0007669"/>
    <property type="project" value="UniProtKB-ARBA"/>
</dbReference>
<dbReference type="Gene3D" id="3.30.70.580">
    <property type="entry name" value="Pseudouridine synthase I, catalytic domain, N-terminal subdomain"/>
    <property type="match status" value="1"/>
</dbReference>
<reference evidence="7 8" key="1">
    <citation type="submission" date="2020-11" db="EMBL/GenBank/DDBJ databases">
        <title>Draft genome sequencing of a Lachnospiraceae strain isolated from anoxic soil subjected to BSD treatment.</title>
        <authorList>
            <person name="Uek A."/>
            <person name="Tonouchi A."/>
        </authorList>
    </citation>
    <scope>NUCLEOTIDE SEQUENCE [LARGE SCALE GENOMIC DNA]</scope>
    <source>
        <strain evidence="7 8">TB5</strain>
    </source>
</reference>
<dbReference type="KEGG" id="ahb:bsdtb5_29870"/>
<dbReference type="Pfam" id="PF00849">
    <property type="entry name" value="PseudoU_synth_2"/>
    <property type="match status" value="1"/>
</dbReference>
<comment type="similarity">
    <text evidence="1 4">Belongs to the pseudouridine synthase RsuA family.</text>
</comment>
<evidence type="ECO:0000256" key="4">
    <source>
        <dbReference type="RuleBase" id="RU003887"/>
    </source>
</evidence>
<evidence type="ECO:0000256" key="1">
    <source>
        <dbReference type="ARBA" id="ARBA00008348"/>
    </source>
</evidence>
<protein>
    <recommendedName>
        <fullName evidence="4">Pseudouridine synthase</fullName>
        <ecNumber evidence="4">5.4.99.-</ecNumber>
    </recommendedName>
</protein>
<evidence type="ECO:0000313" key="7">
    <source>
        <dbReference type="EMBL" id="BCN31692.1"/>
    </source>
</evidence>
<dbReference type="PANTHER" id="PTHR47683:SF2">
    <property type="entry name" value="RNA-BINDING S4 DOMAIN-CONTAINING PROTEIN"/>
    <property type="match status" value="1"/>
</dbReference>
<dbReference type="RefSeq" id="WP_271712794.1">
    <property type="nucleotide sequence ID" value="NZ_AP024169.1"/>
</dbReference>
<evidence type="ECO:0000259" key="6">
    <source>
        <dbReference type="SMART" id="SM00363"/>
    </source>
</evidence>
<organism evidence="7 8">
    <name type="scientific">Anaeromicropila herbilytica</name>
    <dbReference type="NCBI Taxonomy" id="2785025"/>
    <lineage>
        <taxon>Bacteria</taxon>
        <taxon>Bacillati</taxon>
        <taxon>Bacillota</taxon>
        <taxon>Clostridia</taxon>
        <taxon>Lachnospirales</taxon>
        <taxon>Lachnospiraceae</taxon>
        <taxon>Anaeromicropila</taxon>
    </lineage>
</organism>
<dbReference type="FunFam" id="3.10.290.10:FF:000003">
    <property type="entry name" value="Pseudouridine synthase"/>
    <property type="match status" value="1"/>
</dbReference>
<accession>A0A7R7EMT9</accession>
<sequence length="479" mass="55968">MAKNIYKKPELPTSNKEEVRLNKYLSEAGVCSRREADRLIEEGKVLIDGNVATTGDRVQPHQNITVNGKPVVKEEKQILIAFNKPRGIVCTTEKKEPNNIVDYIDFGKRIYPIGRLDKESEGLILLTNNGEIVNKILRGSNNHEKEYIVKVNKPISRQFLRGMISGVPILDTVTKPCEITTLDRYTFQIIITQGLNRQIRRMCEYFGYKVLELKRVRIMNIKLGRLNLGGYRNVTELEYEELMELIEESNNDPTFNEETKEGVIHDYYKQKVNEERSTREMKRKETIEKNEVKRQEKYNNAQSSRNFEGKNRSENGRSTERNTDRNSRSEYGRNTDRNSRSEYSRNTDRNSKSEYGQRTDRSQSSEYHNGSDRNNRSNSENRQSYNKRSESYQKSYANQMSDSTKKKVPTQRAELYKKVEANRSLYQENNSDSDNRTRTNSSRVSQINSDRNSDRNKKQDRNKENSYGRQAKTYKGKGR</sequence>
<dbReference type="PANTHER" id="PTHR47683">
    <property type="entry name" value="PSEUDOURIDINE SYNTHASE FAMILY PROTEIN-RELATED"/>
    <property type="match status" value="1"/>
</dbReference>
<dbReference type="Pfam" id="PF01479">
    <property type="entry name" value="S4"/>
    <property type="match status" value="1"/>
</dbReference>
<feature type="domain" description="RNA-binding S4" evidence="6">
    <location>
        <begin position="19"/>
        <end position="77"/>
    </location>
</feature>
<dbReference type="CDD" id="cd00165">
    <property type="entry name" value="S4"/>
    <property type="match status" value="1"/>
</dbReference>
<dbReference type="Gene3D" id="3.10.290.10">
    <property type="entry name" value="RNA-binding S4 domain"/>
    <property type="match status" value="1"/>
</dbReference>
<name>A0A7R7EMT9_9FIRM</name>
<dbReference type="NCBIfam" id="NF007784">
    <property type="entry name" value="PRK10475.1"/>
    <property type="match status" value="1"/>
</dbReference>
<dbReference type="SUPFAM" id="SSF55174">
    <property type="entry name" value="Alpha-L RNA-binding motif"/>
    <property type="match status" value="1"/>
</dbReference>
<dbReference type="GO" id="GO:0003723">
    <property type="term" value="F:RNA binding"/>
    <property type="evidence" value="ECO:0007669"/>
    <property type="project" value="UniProtKB-KW"/>
</dbReference>
<dbReference type="NCBIfam" id="TIGR00093">
    <property type="entry name" value="pseudouridine synthase"/>
    <property type="match status" value="1"/>
</dbReference>
<dbReference type="SMART" id="SM00363">
    <property type="entry name" value="S4"/>
    <property type="match status" value="1"/>
</dbReference>
<dbReference type="PROSITE" id="PS50889">
    <property type="entry name" value="S4"/>
    <property type="match status" value="1"/>
</dbReference>
<feature type="compositionally biased region" description="Basic and acidic residues" evidence="5">
    <location>
        <begin position="307"/>
        <end position="375"/>
    </location>
</feature>
<dbReference type="AlphaFoldDB" id="A0A7R7EMT9"/>
<dbReference type="InterPro" id="IPR000748">
    <property type="entry name" value="PsdUridine_synth_RsuA/RluB/E/F"/>
</dbReference>
<keyword evidence="8" id="KW-1185">Reference proteome</keyword>
<dbReference type="SUPFAM" id="SSF55120">
    <property type="entry name" value="Pseudouridine synthase"/>
    <property type="match status" value="1"/>
</dbReference>
<dbReference type="EMBL" id="AP024169">
    <property type="protein sequence ID" value="BCN31692.1"/>
    <property type="molecule type" value="Genomic_DNA"/>
</dbReference>